<protein>
    <recommendedName>
        <fullName evidence="4">ParG</fullName>
    </recommendedName>
</protein>
<evidence type="ECO:0000256" key="1">
    <source>
        <dbReference type="SAM" id="MobiDB-lite"/>
    </source>
</evidence>
<evidence type="ECO:0000313" key="2">
    <source>
        <dbReference type="EMBL" id="MFC5174977.1"/>
    </source>
</evidence>
<name>A0ABW0BD90_9ACTN</name>
<evidence type="ECO:0000313" key="3">
    <source>
        <dbReference type="Proteomes" id="UP001596208"/>
    </source>
</evidence>
<keyword evidence="3" id="KW-1185">Reference proteome</keyword>
<gene>
    <name evidence="2" type="ORF">ACFPRK_31070</name>
</gene>
<dbReference type="EMBL" id="JBHSKI010000027">
    <property type="protein sequence ID" value="MFC5174977.1"/>
    <property type="molecule type" value="Genomic_DNA"/>
</dbReference>
<dbReference type="Proteomes" id="UP001596208">
    <property type="component" value="Unassembled WGS sequence"/>
</dbReference>
<sequence>MTRRPRKTVTSGASNSALTPNTEPLRVGDETAARPAAPKAEKRVRAPFGSYLPPELQRQFKAACVLQGIEMQDALEEAIQGWLANNSTS</sequence>
<dbReference type="RefSeq" id="WP_065848481.1">
    <property type="nucleotide sequence ID" value="NZ_JBHSKI010000027.1"/>
</dbReference>
<accession>A0ABW0BD90</accession>
<feature type="region of interest" description="Disordered" evidence="1">
    <location>
        <begin position="1"/>
        <end position="45"/>
    </location>
</feature>
<feature type="compositionally biased region" description="Polar residues" evidence="1">
    <location>
        <begin position="8"/>
        <end position="22"/>
    </location>
</feature>
<organism evidence="2 3">
    <name type="scientific">Streptomyces mutomycini</name>
    <dbReference type="NCBI Taxonomy" id="284036"/>
    <lineage>
        <taxon>Bacteria</taxon>
        <taxon>Bacillati</taxon>
        <taxon>Actinomycetota</taxon>
        <taxon>Actinomycetes</taxon>
        <taxon>Kitasatosporales</taxon>
        <taxon>Streptomycetaceae</taxon>
        <taxon>Streptomyces</taxon>
    </lineage>
</organism>
<dbReference type="Gene3D" id="1.10.1220.10">
    <property type="entry name" value="Met repressor-like"/>
    <property type="match status" value="1"/>
</dbReference>
<reference evidence="3" key="1">
    <citation type="journal article" date="2019" name="Int. J. Syst. Evol. Microbiol.">
        <title>The Global Catalogue of Microorganisms (GCM) 10K type strain sequencing project: providing services to taxonomists for standard genome sequencing and annotation.</title>
        <authorList>
            <consortium name="The Broad Institute Genomics Platform"/>
            <consortium name="The Broad Institute Genome Sequencing Center for Infectious Disease"/>
            <person name="Wu L."/>
            <person name="Ma J."/>
        </authorList>
    </citation>
    <scope>NUCLEOTIDE SEQUENCE [LARGE SCALE GENOMIC DNA]</scope>
    <source>
        <strain evidence="3">CGMCC 4.1721</strain>
    </source>
</reference>
<dbReference type="InterPro" id="IPR010985">
    <property type="entry name" value="Ribbon_hlx_hlx"/>
</dbReference>
<dbReference type="SUPFAM" id="SSF47598">
    <property type="entry name" value="Ribbon-helix-helix"/>
    <property type="match status" value="1"/>
</dbReference>
<evidence type="ECO:0008006" key="4">
    <source>
        <dbReference type="Google" id="ProtNLM"/>
    </source>
</evidence>
<dbReference type="InterPro" id="IPR013321">
    <property type="entry name" value="Arc_rbn_hlx_hlx"/>
</dbReference>
<comment type="caution">
    <text evidence="2">The sequence shown here is derived from an EMBL/GenBank/DDBJ whole genome shotgun (WGS) entry which is preliminary data.</text>
</comment>
<proteinExistence type="predicted"/>